<accession>A0A0G4HZ74</accession>
<evidence type="ECO:0000313" key="1">
    <source>
        <dbReference type="EMBL" id="CEM49842.1"/>
    </source>
</evidence>
<gene>
    <name evidence="1" type="ORF">Cvel_9640</name>
</gene>
<dbReference type="EMBL" id="CDMZ01004464">
    <property type="protein sequence ID" value="CEM49842.1"/>
    <property type="molecule type" value="Genomic_DNA"/>
</dbReference>
<dbReference type="VEuPathDB" id="CryptoDB:Cvel_9640"/>
<proteinExistence type="predicted"/>
<organism evidence="1">
    <name type="scientific">Chromera velia CCMP2878</name>
    <dbReference type="NCBI Taxonomy" id="1169474"/>
    <lineage>
        <taxon>Eukaryota</taxon>
        <taxon>Sar</taxon>
        <taxon>Alveolata</taxon>
        <taxon>Colpodellida</taxon>
        <taxon>Chromeraceae</taxon>
        <taxon>Chromera</taxon>
    </lineage>
</organism>
<protein>
    <submittedName>
        <fullName evidence="1">Uncharacterized protein</fullName>
    </submittedName>
</protein>
<dbReference type="AlphaFoldDB" id="A0A0G4HZ74"/>
<sequence length="91" mass="10003">MQALPGFYECPVDQFHPALGVGVLRKVLPFETLDKLEDEGRYFCQLCQRTRESTASSASAPPAMSRPSIHIAKKTGKKIVFKPSVHTGIGE</sequence>
<name>A0A0G4HZ74_9ALVE</name>
<reference evidence="1" key="1">
    <citation type="submission" date="2014-11" db="EMBL/GenBank/DDBJ databases">
        <authorList>
            <person name="Otto D Thomas"/>
            <person name="Naeem Raeece"/>
        </authorList>
    </citation>
    <scope>NUCLEOTIDE SEQUENCE</scope>
</reference>